<evidence type="ECO:0000256" key="17">
    <source>
        <dbReference type="SAM" id="MobiDB-lite"/>
    </source>
</evidence>
<protein>
    <recommendedName>
        <fullName evidence="16">Calcium-transporting ATPase 1</fullName>
        <ecNumber evidence="2">7.2.2.10</ecNumber>
    </recommendedName>
</protein>
<dbReference type="PRINTS" id="PR00121">
    <property type="entry name" value="NAKATPASE"/>
</dbReference>
<feature type="transmembrane region" description="Helical" evidence="18">
    <location>
        <begin position="225"/>
        <end position="241"/>
    </location>
</feature>
<comment type="similarity">
    <text evidence="14">Belongs to the cation transport ATPase (P-type) (TC 3.A.3) family.</text>
</comment>
<feature type="compositionally biased region" description="Low complexity" evidence="17">
    <location>
        <begin position="16"/>
        <end position="27"/>
    </location>
</feature>
<dbReference type="EMBL" id="KI925467">
    <property type="protein sequence ID" value="ETW74623.1"/>
    <property type="molecule type" value="Genomic_DNA"/>
</dbReference>
<evidence type="ECO:0000256" key="3">
    <source>
        <dbReference type="ARBA" id="ARBA00022448"/>
    </source>
</evidence>
<dbReference type="FunFam" id="3.40.50.1000:FF:000001">
    <property type="entry name" value="Phospholipid-transporting ATPase IC"/>
    <property type="match status" value="1"/>
</dbReference>
<dbReference type="InParanoid" id="W4JM69"/>
<name>W4JM69_HETIT</name>
<evidence type="ECO:0000256" key="16">
    <source>
        <dbReference type="ARBA" id="ARBA00067949"/>
    </source>
</evidence>
<evidence type="ECO:0000313" key="20">
    <source>
        <dbReference type="EMBL" id="ETW74623.1"/>
    </source>
</evidence>
<dbReference type="InterPro" id="IPR059000">
    <property type="entry name" value="ATPase_P-type_domA"/>
</dbReference>
<dbReference type="SUPFAM" id="SSF81653">
    <property type="entry name" value="Calcium ATPase, transduction domain A"/>
    <property type="match status" value="1"/>
</dbReference>
<keyword evidence="6 18" id="KW-0812">Transmembrane</keyword>
<dbReference type="SUPFAM" id="SSF81665">
    <property type="entry name" value="Calcium ATPase, transmembrane domain M"/>
    <property type="match status" value="1"/>
</dbReference>
<evidence type="ECO:0000256" key="10">
    <source>
        <dbReference type="ARBA" id="ARBA00022967"/>
    </source>
</evidence>
<dbReference type="SFLD" id="SFLDF00027">
    <property type="entry name" value="p-type_atpase"/>
    <property type="match status" value="1"/>
</dbReference>
<dbReference type="KEGG" id="hir:HETIRDRAFT_39936"/>
<feature type="domain" description="Cation-transporting P-type ATPase N-terminal" evidence="19">
    <location>
        <begin position="146"/>
        <end position="221"/>
    </location>
</feature>
<dbReference type="SFLD" id="SFLDS00003">
    <property type="entry name" value="Haloacid_Dehalogenase"/>
    <property type="match status" value="1"/>
</dbReference>
<feature type="region of interest" description="Disordered" evidence="17">
    <location>
        <begin position="673"/>
        <end position="692"/>
    </location>
</feature>
<keyword evidence="5" id="KW-0109">Calcium transport</keyword>
<feature type="region of interest" description="Disordered" evidence="17">
    <location>
        <begin position="1"/>
        <end position="61"/>
    </location>
</feature>
<dbReference type="Proteomes" id="UP000030671">
    <property type="component" value="Unassembled WGS sequence"/>
</dbReference>
<dbReference type="STRING" id="747525.W4JM69"/>
<dbReference type="eggNOG" id="KOG0202">
    <property type="taxonomic scope" value="Eukaryota"/>
</dbReference>
<dbReference type="InterPro" id="IPR008250">
    <property type="entry name" value="ATPase_P-typ_transduc_dom_A_sf"/>
</dbReference>
<keyword evidence="7" id="KW-0547">Nucleotide-binding</keyword>
<dbReference type="GO" id="GO:0005524">
    <property type="term" value="F:ATP binding"/>
    <property type="evidence" value="ECO:0007669"/>
    <property type="project" value="UniProtKB-KW"/>
</dbReference>
<keyword evidence="11 18" id="KW-1133">Transmembrane helix</keyword>
<dbReference type="EC" id="7.2.2.10" evidence="2"/>
<dbReference type="Gene3D" id="3.40.1110.10">
    <property type="entry name" value="Calcium-transporting ATPase, cytoplasmic domain N"/>
    <property type="match status" value="1"/>
</dbReference>
<evidence type="ECO:0000256" key="8">
    <source>
        <dbReference type="ARBA" id="ARBA00022837"/>
    </source>
</evidence>
<comment type="catalytic activity">
    <reaction evidence="15">
        <text>Ca(2+)(in) + ATP + H2O = Ca(2+)(out) + ADP + phosphate + H(+)</text>
        <dbReference type="Rhea" id="RHEA:18105"/>
        <dbReference type="ChEBI" id="CHEBI:15377"/>
        <dbReference type="ChEBI" id="CHEBI:15378"/>
        <dbReference type="ChEBI" id="CHEBI:29108"/>
        <dbReference type="ChEBI" id="CHEBI:30616"/>
        <dbReference type="ChEBI" id="CHEBI:43474"/>
        <dbReference type="ChEBI" id="CHEBI:456216"/>
        <dbReference type="EC" id="7.2.2.10"/>
    </reaction>
</comment>
<dbReference type="InterPro" id="IPR044492">
    <property type="entry name" value="P_typ_ATPase_HD_dom"/>
</dbReference>
<dbReference type="PROSITE" id="PS00154">
    <property type="entry name" value="ATPASE_E1_E2"/>
    <property type="match status" value="1"/>
</dbReference>
<feature type="transmembrane region" description="Helical" evidence="18">
    <location>
        <begin position="1006"/>
        <end position="1024"/>
    </location>
</feature>
<dbReference type="InterPro" id="IPR023299">
    <property type="entry name" value="ATPase_P-typ_cyto_dom_N"/>
</dbReference>
<dbReference type="InterPro" id="IPR001757">
    <property type="entry name" value="P_typ_ATPase"/>
</dbReference>
<dbReference type="InterPro" id="IPR036412">
    <property type="entry name" value="HAD-like_sf"/>
</dbReference>
<evidence type="ECO:0000313" key="21">
    <source>
        <dbReference type="Proteomes" id="UP000030671"/>
    </source>
</evidence>
<proteinExistence type="inferred from homology"/>
<organism evidence="20 21">
    <name type="scientific">Heterobasidion irregulare (strain TC 32-1)</name>
    <dbReference type="NCBI Taxonomy" id="747525"/>
    <lineage>
        <taxon>Eukaryota</taxon>
        <taxon>Fungi</taxon>
        <taxon>Dikarya</taxon>
        <taxon>Basidiomycota</taxon>
        <taxon>Agaricomycotina</taxon>
        <taxon>Agaricomycetes</taxon>
        <taxon>Russulales</taxon>
        <taxon>Bondarzewiaceae</taxon>
        <taxon>Heterobasidion</taxon>
        <taxon>Heterobasidion annosum species complex</taxon>
    </lineage>
</organism>
<dbReference type="Gene3D" id="1.20.1110.10">
    <property type="entry name" value="Calcium-transporting ATPase, transmembrane domain"/>
    <property type="match status" value="1"/>
</dbReference>
<dbReference type="PANTHER" id="PTHR42861">
    <property type="entry name" value="CALCIUM-TRANSPORTING ATPASE"/>
    <property type="match status" value="1"/>
</dbReference>
<evidence type="ECO:0000256" key="5">
    <source>
        <dbReference type="ARBA" id="ARBA00022568"/>
    </source>
</evidence>
<keyword evidence="21" id="KW-1185">Reference proteome</keyword>
<dbReference type="InterPro" id="IPR004014">
    <property type="entry name" value="ATPase_P-typ_cation-transptr_N"/>
</dbReference>
<feature type="transmembrane region" description="Helical" evidence="18">
    <location>
        <begin position="977"/>
        <end position="994"/>
    </location>
</feature>
<feature type="region of interest" description="Disordered" evidence="17">
    <location>
        <begin position="122"/>
        <end position="146"/>
    </location>
</feature>
<comment type="subcellular location">
    <subcellularLocation>
        <location evidence="1">Endomembrane system</location>
        <topology evidence="1">Multi-pass membrane protein</topology>
    </subcellularLocation>
</comment>
<dbReference type="FunFam" id="2.70.150.10:FF:000008">
    <property type="entry name" value="Calcium-transporting ATPase"/>
    <property type="match status" value="1"/>
</dbReference>
<accession>W4JM69</accession>
<feature type="transmembrane region" description="Helical" evidence="18">
    <location>
        <begin position="404"/>
        <end position="422"/>
    </location>
</feature>
<keyword evidence="12" id="KW-0406">Ion transport</keyword>
<dbReference type="FunCoup" id="W4JM69">
    <property type="interactions" value="271"/>
</dbReference>
<feature type="compositionally biased region" description="Polar residues" evidence="17">
    <location>
        <begin position="122"/>
        <end position="143"/>
    </location>
</feature>
<dbReference type="SUPFAM" id="SSF56784">
    <property type="entry name" value="HAD-like"/>
    <property type="match status" value="1"/>
</dbReference>
<dbReference type="Pfam" id="PF13246">
    <property type="entry name" value="Cation_ATPase"/>
    <property type="match status" value="1"/>
</dbReference>
<dbReference type="NCBIfam" id="TIGR01494">
    <property type="entry name" value="ATPase_P-type"/>
    <property type="match status" value="2"/>
</dbReference>
<evidence type="ECO:0000256" key="11">
    <source>
        <dbReference type="ARBA" id="ARBA00022989"/>
    </source>
</evidence>
<keyword evidence="10" id="KW-1278">Translocase</keyword>
<evidence type="ECO:0000256" key="13">
    <source>
        <dbReference type="ARBA" id="ARBA00023136"/>
    </source>
</evidence>
<dbReference type="GeneID" id="20672505"/>
<dbReference type="InterPro" id="IPR023214">
    <property type="entry name" value="HAD_sf"/>
</dbReference>
<dbReference type="PRINTS" id="PR00119">
    <property type="entry name" value="CATATPASE"/>
</dbReference>
<evidence type="ECO:0000256" key="4">
    <source>
        <dbReference type="ARBA" id="ARBA00022553"/>
    </source>
</evidence>
<dbReference type="AlphaFoldDB" id="W4JM69"/>
<sequence>MGYERRPPNIYPDQGTSFSASSSTTYSRRVQQQAPRTPSPPASAYFSKFVGDEQEPQPTPDAQAHFAYSTTLRRHHLDGPLNLGTPHSSTFPGLESLRSAVTDEGPSGLWGRLVKLVTGRAGQSSENGYTSVPTGEQRQQETPSARYANHTVESTLASFQTSATDGLHSNSVPSLRAIHGYNEFSVTTPEPALLKFAKTIYESPLILLLCGSALISAIMGNIDDAVSIAVAVLIVLTVGFIQERRSEKSLEALNKLVPHHCHIIRDGNAIHVLANEVVPGDIVTFSTGDRIPADVRLISAVDLEIDESSLTGETTARRKDTDPCRAQNGNAHAGHVHSTGETVALADRTCIAYMGTLVRNGRGSGVVIAIGTQTEFGVIFSMMQDVEERRTPLQLSMDELAQKLSFISFGIIGVICLIGVLQKRSWLDMFTIGVSLAVAAIPEGLPIVTTVTLALGVLRMSKRKAIVKKLHSVEALGSISVICSDKTGTLTKNEQTVTELYSVDEAVTIDPSSPTPPHRVSAALSKTLKIGALCNNASITRNEEGIHVGQSTDVALLNILPVFDMPDPRHNFTRLSELPFSSERKYMALSGTHSGQVATLPSVSMLNGSSREMYYIKGSIDAILDRCKFYYVAEDSTPGLDANMRSVILGKAQAIASRGLRVIAMAYGFGSVESGSAAPSRPPSRASTHSQNKEGANLVFTGFVAMLDPPRKGVADAIGLLQSGGVQVVMITGDAEQTALSIARDLGLRVPRGADASDRFCLTGQAIDQMTKAQLKERVGGVSVFARTSPKHKMAIVEAFQARGAIVAMTGDGVNDAPALKMADIGVSMGKSGTDVAKEAADVILVDDNFSTILPAVEEGKSIFHNIQNFLSFQLSTAAAALTLITLSTLLGLSNPLNAMQILFINILMDGPPSQSLGVDPVDHAIMKKPPRRKDEPIISQRILYRILFSASIIVIGTLFIYTFALSDDHMSRREQTMTFTCFVFLDLVSALQNRGLGCGMTQNRMLLGTVSVSFFTQLALVYVPLMQAVFQTEALPANDLCLLLGLAGSSMALHEGRRRYERSLNATESWASATEEMA</sequence>
<feature type="region of interest" description="Disordered" evidence="17">
    <location>
        <begin position="312"/>
        <end position="333"/>
    </location>
</feature>
<evidence type="ECO:0000256" key="1">
    <source>
        <dbReference type="ARBA" id="ARBA00004127"/>
    </source>
</evidence>
<evidence type="ECO:0000256" key="6">
    <source>
        <dbReference type="ARBA" id="ARBA00022692"/>
    </source>
</evidence>
<dbReference type="Gene3D" id="3.40.50.1000">
    <property type="entry name" value="HAD superfamily/HAD-like"/>
    <property type="match status" value="1"/>
</dbReference>
<dbReference type="SUPFAM" id="SSF81660">
    <property type="entry name" value="Metal cation-transporting ATPase, ATP-binding domain N"/>
    <property type="match status" value="1"/>
</dbReference>
<dbReference type="SMART" id="SM00831">
    <property type="entry name" value="Cation_ATPase_N"/>
    <property type="match status" value="1"/>
</dbReference>
<dbReference type="OrthoDB" id="3352408at2759"/>
<keyword evidence="13 18" id="KW-0472">Membrane</keyword>
<keyword evidence="4" id="KW-0597">Phosphoprotein</keyword>
<keyword evidence="9" id="KW-0067">ATP-binding</keyword>
<dbReference type="SFLD" id="SFLDG00002">
    <property type="entry name" value="C1.7:_P-type_atpase_like"/>
    <property type="match status" value="1"/>
</dbReference>
<reference evidence="20 21" key="1">
    <citation type="journal article" date="2012" name="New Phytol.">
        <title>Insight into trade-off between wood decay and parasitism from the genome of a fungal forest pathogen.</title>
        <authorList>
            <person name="Olson A."/>
            <person name="Aerts A."/>
            <person name="Asiegbu F."/>
            <person name="Belbahri L."/>
            <person name="Bouzid O."/>
            <person name="Broberg A."/>
            <person name="Canback B."/>
            <person name="Coutinho P.M."/>
            <person name="Cullen D."/>
            <person name="Dalman K."/>
            <person name="Deflorio G."/>
            <person name="van Diepen L.T."/>
            <person name="Dunand C."/>
            <person name="Duplessis S."/>
            <person name="Durling M."/>
            <person name="Gonthier P."/>
            <person name="Grimwood J."/>
            <person name="Fossdal C.G."/>
            <person name="Hansson D."/>
            <person name="Henrissat B."/>
            <person name="Hietala A."/>
            <person name="Himmelstrand K."/>
            <person name="Hoffmeister D."/>
            <person name="Hogberg N."/>
            <person name="James T.Y."/>
            <person name="Karlsson M."/>
            <person name="Kohler A."/>
            <person name="Kues U."/>
            <person name="Lee Y.H."/>
            <person name="Lin Y.C."/>
            <person name="Lind M."/>
            <person name="Lindquist E."/>
            <person name="Lombard V."/>
            <person name="Lucas S."/>
            <person name="Lunden K."/>
            <person name="Morin E."/>
            <person name="Murat C."/>
            <person name="Park J."/>
            <person name="Raffaello T."/>
            <person name="Rouze P."/>
            <person name="Salamov A."/>
            <person name="Schmutz J."/>
            <person name="Solheim H."/>
            <person name="Stahlberg J."/>
            <person name="Velez H."/>
            <person name="de Vries R.P."/>
            <person name="Wiebenga A."/>
            <person name="Woodward S."/>
            <person name="Yakovlev I."/>
            <person name="Garbelotto M."/>
            <person name="Martin F."/>
            <person name="Grigoriev I.V."/>
            <person name="Stenlid J."/>
        </authorList>
    </citation>
    <scope>NUCLEOTIDE SEQUENCE [LARGE SCALE GENOMIC DNA]</scope>
    <source>
        <strain evidence="20 21">TC 32-1</strain>
    </source>
</reference>
<dbReference type="RefSeq" id="XP_009553045.1">
    <property type="nucleotide sequence ID" value="XM_009554750.1"/>
</dbReference>
<keyword evidence="8" id="KW-0106">Calcium</keyword>
<dbReference type="GO" id="GO:0005388">
    <property type="term" value="F:P-type calcium transporter activity"/>
    <property type="evidence" value="ECO:0007669"/>
    <property type="project" value="UniProtKB-EC"/>
</dbReference>
<evidence type="ECO:0000256" key="18">
    <source>
        <dbReference type="SAM" id="Phobius"/>
    </source>
</evidence>
<dbReference type="GO" id="GO:0012505">
    <property type="term" value="C:endomembrane system"/>
    <property type="evidence" value="ECO:0007669"/>
    <property type="project" value="UniProtKB-SubCell"/>
</dbReference>
<dbReference type="HOGENOM" id="CLU_002360_3_3_1"/>
<feature type="compositionally biased region" description="Low complexity" evidence="17">
    <location>
        <begin position="676"/>
        <end position="687"/>
    </location>
</feature>
<evidence type="ECO:0000256" key="14">
    <source>
        <dbReference type="ARBA" id="ARBA00038148"/>
    </source>
</evidence>
<evidence type="ECO:0000256" key="2">
    <source>
        <dbReference type="ARBA" id="ARBA00012790"/>
    </source>
</evidence>
<dbReference type="Pfam" id="PF00690">
    <property type="entry name" value="Cation_ATPase_N"/>
    <property type="match status" value="1"/>
</dbReference>
<dbReference type="GO" id="GO:0016887">
    <property type="term" value="F:ATP hydrolysis activity"/>
    <property type="evidence" value="ECO:0007669"/>
    <property type="project" value="InterPro"/>
</dbReference>
<dbReference type="Pfam" id="PF00122">
    <property type="entry name" value="E1-E2_ATPase"/>
    <property type="match status" value="1"/>
</dbReference>
<evidence type="ECO:0000256" key="12">
    <source>
        <dbReference type="ARBA" id="ARBA00023065"/>
    </source>
</evidence>
<feature type="transmembrane region" description="Helical" evidence="18">
    <location>
        <begin position="200"/>
        <end position="219"/>
    </location>
</feature>
<dbReference type="InterPro" id="IPR023298">
    <property type="entry name" value="ATPase_P-typ_TM_dom_sf"/>
</dbReference>
<feature type="transmembrane region" description="Helical" evidence="18">
    <location>
        <begin position="434"/>
        <end position="458"/>
    </location>
</feature>
<dbReference type="Pfam" id="PF00689">
    <property type="entry name" value="Cation_ATPase_C"/>
    <property type="match status" value="1"/>
</dbReference>
<dbReference type="InterPro" id="IPR018303">
    <property type="entry name" value="ATPase_P-typ_P_site"/>
</dbReference>
<gene>
    <name evidence="20" type="ORF">HETIRDRAFT_39936</name>
</gene>
<dbReference type="GO" id="GO:0031090">
    <property type="term" value="C:organelle membrane"/>
    <property type="evidence" value="ECO:0007669"/>
    <property type="project" value="UniProtKB-ARBA"/>
</dbReference>
<evidence type="ECO:0000256" key="9">
    <source>
        <dbReference type="ARBA" id="ARBA00022840"/>
    </source>
</evidence>
<evidence type="ECO:0000256" key="7">
    <source>
        <dbReference type="ARBA" id="ARBA00022741"/>
    </source>
</evidence>
<dbReference type="InterPro" id="IPR006068">
    <property type="entry name" value="ATPase_P-typ_cation-transptr_C"/>
</dbReference>
<dbReference type="Gene3D" id="2.70.150.10">
    <property type="entry name" value="Calcium-transporting ATPase, cytoplasmic transduction domain A"/>
    <property type="match status" value="1"/>
</dbReference>
<feature type="transmembrane region" description="Helical" evidence="18">
    <location>
        <begin position="943"/>
        <end position="965"/>
    </location>
</feature>
<dbReference type="GO" id="GO:0005384">
    <property type="term" value="F:manganese ion transmembrane transporter activity"/>
    <property type="evidence" value="ECO:0007669"/>
    <property type="project" value="UniProtKB-ARBA"/>
</dbReference>
<dbReference type="GO" id="GO:0005737">
    <property type="term" value="C:cytoplasm"/>
    <property type="evidence" value="ECO:0007669"/>
    <property type="project" value="UniProtKB-ARBA"/>
</dbReference>
<dbReference type="FunFam" id="3.40.50.1000:FF:000028">
    <property type="entry name" value="Calcium-transporting P-type ATPase, putative"/>
    <property type="match status" value="1"/>
</dbReference>
<keyword evidence="3" id="KW-0813">Transport</keyword>
<evidence type="ECO:0000256" key="15">
    <source>
        <dbReference type="ARBA" id="ARBA00048694"/>
    </source>
</evidence>
<evidence type="ECO:0000259" key="19">
    <source>
        <dbReference type="SMART" id="SM00831"/>
    </source>
</evidence>